<protein>
    <recommendedName>
        <fullName evidence="6">Metallo-beta-lactamase domain-containing protein</fullName>
    </recommendedName>
</protein>
<keyword evidence="2" id="KW-0479">Metal-binding</keyword>
<evidence type="ECO:0000313" key="7">
    <source>
        <dbReference type="EMBL" id="OGL45162.1"/>
    </source>
</evidence>
<name>A0A1F7RUF4_9BACT</name>
<evidence type="ECO:0000259" key="6">
    <source>
        <dbReference type="SMART" id="SM00849"/>
    </source>
</evidence>
<feature type="domain" description="Metallo-beta-lactamase" evidence="6">
    <location>
        <begin position="14"/>
        <end position="190"/>
    </location>
</feature>
<dbReference type="EMBL" id="MGDF01000106">
    <property type="protein sequence ID" value="OGL45162.1"/>
    <property type="molecule type" value="Genomic_DNA"/>
</dbReference>
<reference evidence="7 8" key="1">
    <citation type="journal article" date="2016" name="Nat. Commun.">
        <title>Thousands of microbial genomes shed light on interconnected biogeochemical processes in an aquifer system.</title>
        <authorList>
            <person name="Anantharaman K."/>
            <person name="Brown C.T."/>
            <person name="Hug L.A."/>
            <person name="Sharon I."/>
            <person name="Castelle C.J."/>
            <person name="Probst A.J."/>
            <person name="Thomas B.C."/>
            <person name="Singh A."/>
            <person name="Wilkins M.J."/>
            <person name="Karaoz U."/>
            <person name="Brodie E.L."/>
            <person name="Williams K.H."/>
            <person name="Hubbard S.S."/>
            <person name="Banfield J.F."/>
        </authorList>
    </citation>
    <scope>NUCLEOTIDE SEQUENCE [LARGE SCALE GENOMIC DNA]</scope>
</reference>
<dbReference type="AlphaFoldDB" id="A0A1F7RUF4"/>
<dbReference type="InterPro" id="IPR051453">
    <property type="entry name" value="MBL_Glyoxalase_II"/>
</dbReference>
<dbReference type="Proteomes" id="UP000178435">
    <property type="component" value="Unassembled WGS sequence"/>
</dbReference>
<dbReference type="PANTHER" id="PTHR46233">
    <property type="entry name" value="HYDROXYACYLGLUTATHIONE HYDROLASE GLOC"/>
    <property type="match status" value="1"/>
</dbReference>
<dbReference type="SMART" id="SM00849">
    <property type="entry name" value="Lactamase_B"/>
    <property type="match status" value="1"/>
</dbReference>
<dbReference type="Gene3D" id="3.60.15.10">
    <property type="entry name" value="Ribonuclease Z/Hydroxyacylglutathione hydrolase-like"/>
    <property type="match status" value="1"/>
</dbReference>
<sequence>MILVIDRLIVGPFGENCFILSRDDKSSILIDPGDEAEEIINFIKRKNLRPVAIFCTHAHIDHVGGVKEVKEYFNIPFYLHKEDLAMLKSMKIQAASVGLECGPVPEVDIFLKDSEITTIGDFEVKVLHTPGHTPGGVCLKIDSKLFTGDTLFAGSIGRVDLPGGSYNRLIESIENKILPLEDDIEVFPGHGERTTIGQERDTNPFLIDPDRYR</sequence>
<proteinExistence type="predicted"/>
<dbReference type="GO" id="GO:0046872">
    <property type="term" value="F:metal ion binding"/>
    <property type="evidence" value="ECO:0007669"/>
    <property type="project" value="UniProtKB-KW"/>
</dbReference>
<dbReference type="GO" id="GO:0016787">
    <property type="term" value="F:hydrolase activity"/>
    <property type="evidence" value="ECO:0007669"/>
    <property type="project" value="UniProtKB-KW"/>
</dbReference>
<dbReference type="Pfam" id="PF00753">
    <property type="entry name" value="Lactamase_B"/>
    <property type="match status" value="1"/>
</dbReference>
<evidence type="ECO:0000313" key="8">
    <source>
        <dbReference type="Proteomes" id="UP000178435"/>
    </source>
</evidence>
<organism evidence="7 8">
    <name type="scientific">Candidatus Schekmanbacteria bacterium RBG_16_38_11</name>
    <dbReference type="NCBI Taxonomy" id="1817880"/>
    <lineage>
        <taxon>Bacteria</taxon>
        <taxon>Candidatus Schekmaniibacteriota</taxon>
    </lineage>
</organism>
<evidence type="ECO:0000256" key="2">
    <source>
        <dbReference type="ARBA" id="ARBA00022723"/>
    </source>
</evidence>
<dbReference type="PANTHER" id="PTHR46233:SF3">
    <property type="entry name" value="HYDROXYACYLGLUTATHIONE HYDROLASE GLOC"/>
    <property type="match status" value="1"/>
</dbReference>
<dbReference type="InterPro" id="IPR036866">
    <property type="entry name" value="RibonucZ/Hydroxyglut_hydro"/>
</dbReference>
<feature type="region of interest" description="Disordered" evidence="5">
    <location>
        <begin position="191"/>
        <end position="213"/>
    </location>
</feature>
<dbReference type="SUPFAM" id="SSF56281">
    <property type="entry name" value="Metallo-hydrolase/oxidoreductase"/>
    <property type="match status" value="1"/>
</dbReference>
<evidence type="ECO:0000256" key="1">
    <source>
        <dbReference type="ARBA" id="ARBA00001947"/>
    </source>
</evidence>
<gene>
    <name evidence="7" type="ORF">A2149_09225</name>
</gene>
<evidence type="ECO:0000256" key="5">
    <source>
        <dbReference type="SAM" id="MobiDB-lite"/>
    </source>
</evidence>
<evidence type="ECO:0000256" key="3">
    <source>
        <dbReference type="ARBA" id="ARBA00022801"/>
    </source>
</evidence>
<comment type="cofactor">
    <cofactor evidence="1">
        <name>Zn(2+)</name>
        <dbReference type="ChEBI" id="CHEBI:29105"/>
    </cofactor>
</comment>
<comment type="caution">
    <text evidence="7">The sequence shown here is derived from an EMBL/GenBank/DDBJ whole genome shotgun (WGS) entry which is preliminary data.</text>
</comment>
<keyword evidence="4" id="KW-0862">Zinc</keyword>
<evidence type="ECO:0000256" key="4">
    <source>
        <dbReference type="ARBA" id="ARBA00022833"/>
    </source>
</evidence>
<keyword evidence="3" id="KW-0378">Hydrolase</keyword>
<dbReference type="CDD" id="cd06262">
    <property type="entry name" value="metallo-hydrolase-like_MBL-fold"/>
    <property type="match status" value="1"/>
</dbReference>
<dbReference type="InterPro" id="IPR001279">
    <property type="entry name" value="Metallo-B-lactamas"/>
</dbReference>
<accession>A0A1F7RUF4</accession>